<accession>A0A3S0Y2B4</accession>
<sequence>MNYQQKILTRAKIASRLWYERYGDRKDLKSDEILQLWREAGGLIEKEAA</sequence>
<keyword evidence="2" id="KW-1185">Reference proteome</keyword>
<organism evidence="1 2">
    <name type="scientific">Chlorogloeopsis fritschii PCC 6912</name>
    <dbReference type="NCBI Taxonomy" id="211165"/>
    <lineage>
        <taxon>Bacteria</taxon>
        <taxon>Bacillati</taxon>
        <taxon>Cyanobacteriota</taxon>
        <taxon>Cyanophyceae</taxon>
        <taxon>Nostocales</taxon>
        <taxon>Chlorogloeopsidaceae</taxon>
        <taxon>Chlorogloeopsis</taxon>
    </lineage>
</organism>
<reference evidence="1 2" key="1">
    <citation type="journal article" date="2019" name="Genome Biol. Evol.">
        <title>Day and night: Metabolic profiles and evolutionary relationships of six axenic non-marine cyanobacteria.</title>
        <authorList>
            <person name="Will S.E."/>
            <person name="Henke P."/>
            <person name="Boedeker C."/>
            <person name="Huang S."/>
            <person name="Brinkmann H."/>
            <person name="Rohde M."/>
            <person name="Jarek M."/>
            <person name="Friedl T."/>
            <person name="Seufert S."/>
            <person name="Schumacher M."/>
            <person name="Overmann J."/>
            <person name="Neumann-Schaal M."/>
            <person name="Petersen J."/>
        </authorList>
    </citation>
    <scope>NUCLEOTIDE SEQUENCE [LARGE SCALE GENOMIC DNA]</scope>
    <source>
        <strain evidence="1 2">PCC 6912</strain>
    </source>
</reference>
<protein>
    <submittedName>
        <fullName evidence="1">Uncharacterized protein</fullName>
    </submittedName>
</protein>
<dbReference type="Proteomes" id="UP000268857">
    <property type="component" value="Unassembled WGS sequence"/>
</dbReference>
<evidence type="ECO:0000313" key="1">
    <source>
        <dbReference type="EMBL" id="RUR74887.1"/>
    </source>
</evidence>
<dbReference type="RefSeq" id="WP_016879487.1">
    <property type="nucleotide sequence ID" value="NZ_AJLN01000060.1"/>
</dbReference>
<comment type="caution">
    <text evidence="1">The sequence shown here is derived from an EMBL/GenBank/DDBJ whole genome shotgun (WGS) entry which is preliminary data.</text>
</comment>
<proteinExistence type="predicted"/>
<gene>
    <name evidence="1" type="ORF">PCC6912_50650</name>
</gene>
<evidence type="ECO:0000313" key="2">
    <source>
        <dbReference type="Proteomes" id="UP000268857"/>
    </source>
</evidence>
<dbReference type="AlphaFoldDB" id="A0A3S0Y2B4"/>
<dbReference type="STRING" id="211165.GCA_000317285_01835"/>
<name>A0A3S0Y2B4_CHLFR</name>
<dbReference type="EMBL" id="RSCJ01000027">
    <property type="protein sequence ID" value="RUR74887.1"/>
    <property type="molecule type" value="Genomic_DNA"/>
</dbReference>